<evidence type="ECO:0000313" key="6">
    <source>
        <dbReference type="EMBL" id="MBB5751645.1"/>
    </source>
</evidence>
<dbReference type="GO" id="GO:0003677">
    <property type="term" value="F:DNA binding"/>
    <property type="evidence" value="ECO:0007669"/>
    <property type="project" value="UniProtKB-KW"/>
</dbReference>
<dbReference type="RefSeq" id="WP_183852497.1">
    <property type="nucleotide sequence ID" value="NZ_JACHOO010000001.1"/>
</dbReference>
<evidence type="ECO:0000259" key="5">
    <source>
        <dbReference type="Pfam" id="PF04198"/>
    </source>
</evidence>
<evidence type="ECO:0000256" key="1">
    <source>
        <dbReference type="ARBA" id="ARBA00010466"/>
    </source>
</evidence>
<dbReference type="InterPro" id="IPR051054">
    <property type="entry name" value="SorC_transcr_regulators"/>
</dbReference>
<accession>A0A7W9FJM4</accession>
<dbReference type="Gene3D" id="1.10.10.60">
    <property type="entry name" value="Homeodomain-like"/>
    <property type="match status" value="1"/>
</dbReference>
<dbReference type="EMBL" id="JACHOO010000001">
    <property type="protein sequence ID" value="MBB5751645.1"/>
    <property type="molecule type" value="Genomic_DNA"/>
</dbReference>
<dbReference type="InterPro" id="IPR007324">
    <property type="entry name" value="Sugar-bd_dom_put"/>
</dbReference>
<protein>
    <submittedName>
        <fullName evidence="6">DNA-binding transcriptional regulator LsrR (DeoR family)</fullName>
    </submittedName>
</protein>
<reference evidence="6 7" key="1">
    <citation type="submission" date="2020-08" db="EMBL/GenBank/DDBJ databases">
        <title>Genomic Encyclopedia of Type Strains, Phase IV (KMG-IV): sequencing the most valuable type-strain genomes for metagenomic binning, comparative biology and taxonomic classification.</title>
        <authorList>
            <person name="Goeker M."/>
        </authorList>
    </citation>
    <scope>NUCLEOTIDE SEQUENCE [LARGE SCALE GENOMIC DNA]</scope>
    <source>
        <strain evidence="6 7">DSM 16268</strain>
    </source>
</reference>
<evidence type="ECO:0000313" key="7">
    <source>
        <dbReference type="Proteomes" id="UP000523821"/>
    </source>
</evidence>
<comment type="similarity">
    <text evidence="1">Belongs to the SorC transcriptional regulatory family.</text>
</comment>
<dbReference type="Pfam" id="PF13412">
    <property type="entry name" value="HTH_24"/>
    <property type="match status" value="1"/>
</dbReference>
<evidence type="ECO:0000256" key="2">
    <source>
        <dbReference type="ARBA" id="ARBA00023015"/>
    </source>
</evidence>
<keyword evidence="4" id="KW-0804">Transcription</keyword>
<keyword evidence="3 6" id="KW-0238">DNA-binding</keyword>
<dbReference type="SUPFAM" id="SSF46689">
    <property type="entry name" value="Homeodomain-like"/>
    <property type="match status" value="1"/>
</dbReference>
<comment type="caution">
    <text evidence="6">The sequence shown here is derived from an EMBL/GenBank/DDBJ whole genome shotgun (WGS) entry which is preliminary data.</text>
</comment>
<dbReference type="PANTHER" id="PTHR34294:SF1">
    <property type="entry name" value="TRANSCRIPTIONAL REGULATOR LSRR"/>
    <property type="match status" value="1"/>
</dbReference>
<feature type="domain" description="Sugar-binding" evidence="5">
    <location>
        <begin position="50"/>
        <end position="295"/>
    </location>
</feature>
<dbReference type="InterPro" id="IPR037171">
    <property type="entry name" value="NagB/RpiA_transferase-like"/>
</dbReference>
<dbReference type="Gene3D" id="3.40.50.1360">
    <property type="match status" value="1"/>
</dbReference>
<gene>
    <name evidence="6" type="ORF">GGQ63_000688</name>
</gene>
<dbReference type="AlphaFoldDB" id="A0A7W9FJM4"/>
<keyword evidence="7" id="KW-1185">Reference proteome</keyword>
<dbReference type="SUPFAM" id="SSF100950">
    <property type="entry name" value="NagB/RpiA/CoA transferase-like"/>
    <property type="match status" value="1"/>
</dbReference>
<dbReference type="PANTHER" id="PTHR34294">
    <property type="entry name" value="TRANSCRIPTIONAL REGULATOR-RELATED"/>
    <property type="match status" value="1"/>
</dbReference>
<name>A0A7W9FJM4_9HYPH</name>
<dbReference type="Pfam" id="PF04198">
    <property type="entry name" value="Sugar-bind"/>
    <property type="match status" value="1"/>
</dbReference>
<proteinExistence type="inferred from homology"/>
<dbReference type="InterPro" id="IPR009057">
    <property type="entry name" value="Homeodomain-like_sf"/>
</dbReference>
<organism evidence="6 7">
    <name type="scientific">Prosthecomicrobium pneumaticum</name>
    <dbReference type="NCBI Taxonomy" id="81895"/>
    <lineage>
        <taxon>Bacteria</taxon>
        <taxon>Pseudomonadati</taxon>
        <taxon>Pseudomonadota</taxon>
        <taxon>Alphaproteobacteria</taxon>
        <taxon>Hyphomicrobiales</taxon>
        <taxon>Kaistiaceae</taxon>
        <taxon>Prosthecomicrobium</taxon>
    </lineage>
</organism>
<sequence>MLHTVAKLHYESDMSQVDIARQLGVSTATISRLLRQAREQGIVRIEVRPFEAPEALAERLAAALGLRRAAVVETPAAGLSAALAEPVGGLIRETKLASGGVLAIGWGRAVRAVVQTGLPEIAGVRVVPATGGMQQQAPHFQVNEFVRLAAQHLGGEPRFIHAPYLPSAESRDAFLADPTIRDNVALWERIDVAVVGVGMPHAPRTREETAATASERRLTGAAGDVIRHYFDAAGAILDWEGEGRMIAVSVEQLRRTPRVIGVATGEAKAAAIVGAARAGLIDALVTDGATAGVILDRLSRPG</sequence>
<dbReference type="Proteomes" id="UP000523821">
    <property type="component" value="Unassembled WGS sequence"/>
</dbReference>
<evidence type="ECO:0000256" key="3">
    <source>
        <dbReference type="ARBA" id="ARBA00023125"/>
    </source>
</evidence>
<evidence type="ECO:0000256" key="4">
    <source>
        <dbReference type="ARBA" id="ARBA00023163"/>
    </source>
</evidence>
<keyword evidence="2" id="KW-0805">Transcription regulation</keyword>
<dbReference type="GO" id="GO:0030246">
    <property type="term" value="F:carbohydrate binding"/>
    <property type="evidence" value="ECO:0007669"/>
    <property type="project" value="InterPro"/>
</dbReference>